<keyword evidence="1" id="KW-0614">Plasmid</keyword>
<dbReference type="KEGG" id="aare:D3093_17700"/>
<protein>
    <submittedName>
        <fullName evidence="1">Uncharacterized protein</fullName>
    </submittedName>
</protein>
<reference evidence="1 2" key="1">
    <citation type="submission" date="2018-09" db="EMBL/GenBank/DDBJ databases">
        <title>Whole genome based analysis of evolution and adaptive divergence in Indian and Brazilian strains of Azospirillum brasilense.</title>
        <authorList>
            <person name="Singh C."/>
            <person name="Tripathi A.K."/>
        </authorList>
    </citation>
    <scope>NUCLEOTIDE SEQUENCE [LARGE SCALE GENOMIC DNA]</scope>
    <source>
        <strain evidence="1 2">MTCC4035</strain>
        <plasmid evidence="1 2">p1</plasmid>
    </source>
</reference>
<dbReference type="SUPFAM" id="SSF53955">
    <property type="entry name" value="Lysozyme-like"/>
    <property type="match status" value="1"/>
</dbReference>
<proteinExistence type="predicted"/>
<dbReference type="EMBL" id="CP032322">
    <property type="protein sequence ID" value="QCN97117.1"/>
    <property type="molecule type" value="Genomic_DNA"/>
</dbReference>
<sequence length="254" mass="27565">MRAVGLPFPLSSRERVAPMAPGEGRARMVARILGRTLTLPPRRGGPLPLPGRERGWLAGRLFAGALALMGALLAGPAVAELAPASDGGPALFQCSRYLRNGEALYGIPSGILHAMSVVESGRAGMPWPWALNVSGRPHYPATRREALRLMQDGEGGLRGDVAVGCMQIHTRWHAGSFAGGEDMLDPAVNVAYAARFLRELYDRHGSWTEAVRRYHASDPTAQDTYLCLVLDRRVRLGYQRETAEMRRLCGGPES</sequence>
<dbReference type="AlphaFoldDB" id="A0A4D8PKY4"/>
<organism evidence="1 2">
    <name type="scientific">Azospirillum argentinense</name>
    <dbReference type="NCBI Taxonomy" id="2970906"/>
    <lineage>
        <taxon>Bacteria</taxon>
        <taxon>Pseudomonadati</taxon>
        <taxon>Pseudomonadota</taxon>
        <taxon>Alphaproteobacteria</taxon>
        <taxon>Rhodospirillales</taxon>
        <taxon>Azospirillaceae</taxon>
        <taxon>Azospirillum</taxon>
    </lineage>
</organism>
<geneLocation type="plasmid" evidence="1 2">
    <name>p1</name>
</geneLocation>
<accession>A0A4D8PKY4</accession>
<evidence type="ECO:0000313" key="1">
    <source>
        <dbReference type="EMBL" id="QCN97117.1"/>
    </source>
</evidence>
<dbReference type="InterPro" id="IPR023346">
    <property type="entry name" value="Lysozyme-like_dom_sf"/>
</dbReference>
<evidence type="ECO:0000313" key="2">
    <source>
        <dbReference type="Proteomes" id="UP000298595"/>
    </source>
</evidence>
<dbReference type="Proteomes" id="UP000298595">
    <property type="component" value="Plasmid p1"/>
</dbReference>
<gene>
    <name evidence="1" type="ORF">D3093_17700</name>
</gene>
<dbReference type="Gene3D" id="1.10.530.10">
    <property type="match status" value="1"/>
</dbReference>
<name>A0A4D8PKY4_9PROT</name>